<proteinExistence type="inferred from homology"/>
<protein>
    <submittedName>
        <fullName evidence="3">MucR family transcriptional regulator</fullName>
    </submittedName>
</protein>
<dbReference type="InterPro" id="IPR041920">
    <property type="entry name" value="ROS/MUCR_sf"/>
</dbReference>
<dbReference type="Proteomes" id="UP000251075">
    <property type="component" value="Unassembled WGS sequence"/>
</dbReference>
<reference evidence="3 4" key="1">
    <citation type="submission" date="2017-11" db="EMBL/GenBank/DDBJ databases">
        <title>Draft genome sequence of magnetotactic bacterium Magnetospirillum kuznetsovii LBB-42.</title>
        <authorList>
            <person name="Grouzdev D.S."/>
            <person name="Rysina M.S."/>
            <person name="Baslerov R.V."/>
            <person name="Koziaeva V."/>
        </authorList>
    </citation>
    <scope>NUCLEOTIDE SEQUENCE [LARGE SCALE GENOMIC DNA]</scope>
    <source>
        <strain evidence="3 4">LBB-42</strain>
    </source>
</reference>
<sequence length="160" mass="17462">MANDKTALTAKLVAAYVGNNQVEVNDLADLIKRTYQALDGVGAPAPSESEKQAPAVSIKKSVTPDALICLDCGKKQSMLKRHLMTAHRMTVDDYRTKWNLASDYPMVAPNYASRRSELAIKSGLGRKPKSTTQDSAAGEALVKQKRQHSYPASKWSKPSD</sequence>
<comment type="caution">
    <text evidence="3">The sequence shown here is derived from an EMBL/GenBank/DDBJ whole genome shotgun (WGS) entry which is preliminary data.</text>
</comment>
<dbReference type="Gene3D" id="1.10.10.1550">
    <property type="entry name" value="ROS/MUCR transcriptional regulator protein"/>
    <property type="match status" value="1"/>
</dbReference>
<keyword evidence="4" id="KW-1185">Reference proteome</keyword>
<feature type="region of interest" description="Disordered" evidence="2">
    <location>
        <begin position="122"/>
        <end position="160"/>
    </location>
</feature>
<evidence type="ECO:0000313" key="4">
    <source>
        <dbReference type="Proteomes" id="UP000251075"/>
    </source>
</evidence>
<organism evidence="3 4">
    <name type="scientific">Paramagnetospirillum kuznetsovii</name>
    <dbReference type="NCBI Taxonomy" id="2053833"/>
    <lineage>
        <taxon>Bacteria</taxon>
        <taxon>Pseudomonadati</taxon>
        <taxon>Pseudomonadota</taxon>
        <taxon>Alphaproteobacteria</taxon>
        <taxon>Rhodospirillales</taxon>
        <taxon>Magnetospirillaceae</taxon>
        <taxon>Paramagnetospirillum</taxon>
    </lineage>
</organism>
<dbReference type="AlphaFoldDB" id="A0A364NSJ9"/>
<accession>A0A364NSJ9</accession>
<comment type="similarity">
    <text evidence="1">Belongs to the ros/MucR family.</text>
</comment>
<dbReference type="InterPro" id="IPR008807">
    <property type="entry name" value="ROS_MUCR"/>
</dbReference>
<gene>
    <name evidence="3" type="ORF">CU669_20350</name>
</gene>
<dbReference type="Pfam" id="PF05443">
    <property type="entry name" value="ROS_MUCR"/>
    <property type="match status" value="1"/>
</dbReference>
<name>A0A364NSJ9_9PROT</name>
<evidence type="ECO:0000313" key="3">
    <source>
        <dbReference type="EMBL" id="RAU20063.1"/>
    </source>
</evidence>
<dbReference type="GO" id="GO:0003677">
    <property type="term" value="F:DNA binding"/>
    <property type="evidence" value="ECO:0007669"/>
    <property type="project" value="InterPro"/>
</dbReference>
<dbReference type="RefSeq" id="WP_112147424.1">
    <property type="nucleotide sequence ID" value="NZ_PGTO01000039.1"/>
</dbReference>
<dbReference type="EMBL" id="PGTO01000039">
    <property type="protein sequence ID" value="RAU20063.1"/>
    <property type="molecule type" value="Genomic_DNA"/>
</dbReference>
<evidence type="ECO:0000256" key="1">
    <source>
        <dbReference type="ARBA" id="ARBA00007031"/>
    </source>
</evidence>
<dbReference type="GO" id="GO:0006355">
    <property type="term" value="P:regulation of DNA-templated transcription"/>
    <property type="evidence" value="ECO:0007669"/>
    <property type="project" value="InterPro"/>
</dbReference>
<dbReference type="GO" id="GO:0008270">
    <property type="term" value="F:zinc ion binding"/>
    <property type="evidence" value="ECO:0007669"/>
    <property type="project" value="InterPro"/>
</dbReference>
<dbReference type="OrthoDB" id="9809693at2"/>
<evidence type="ECO:0000256" key="2">
    <source>
        <dbReference type="SAM" id="MobiDB-lite"/>
    </source>
</evidence>